<proteinExistence type="predicted"/>
<accession>A0A923I6X2</accession>
<sequence length="359" mass="37099">MNSWLYQVFPSDGNAQNRTWRSLQHTDAKMLRICRQLFFLLLLSGISLVTHASTNCSIVSAPSSFTMPAVVTVPRDAPVGTLIGTPVSQNYSFTCTTNDNFNPGNPRQAYIQFRTANPASSTARSGGGIIIPTNLAGIGLLVNDTLGINVPMGDDFAFVKSSGAVATNAVTFQFIKTGAVTPGVVSAKANLFHFQWVVLGLNNSTNFSPDVYVSLNGGTNVNVIACSVSAGSANMTVSMPTIPTSALTGQGSATGGTPFSLNLTCQSGSTVKITMNTANASGTYPGVVQPTVGAGFAAGVGVQIRDGGGTPVSFGSKTVVGLSPDGVLSIPYSARYFQTGTTITAGNVAATVTFTMNYE</sequence>
<dbReference type="RefSeq" id="WP_186882269.1">
    <property type="nucleotide sequence ID" value="NZ_JACOGG010000019.1"/>
</dbReference>
<name>A0A923I6X2_9BURK</name>
<dbReference type="InterPro" id="IPR036937">
    <property type="entry name" value="Adhesion_dom_fimbrial_sf"/>
</dbReference>
<dbReference type="Proteomes" id="UP000612361">
    <property type="component" value="Unassembled WGS sequence"/>
</dbReference>
<evidence type="ECO:0000256" key="1">
    <source>
        <dbReference type="ARBA" id="ARBA00022729"/>
    </source>
</evidence>
<dbReference type="Gene3D" id="2.60.40.1090">
    <property type="entry name" value="Fimbrial-type adhesion domain"/>
    <property type="match status" value="1"/>
</dbReference>
<dbReference type="Pfam" id="PF00419">
    <property type="entry name" value="Fimbrial"/>
    <property type="match status" value="1"/>
</dbReference>
<protein>
    <submittedName>
        <fullName evidence="3">Fimbrial protein</fullName>
    </submittedName>
</protein>
<feature type="domain" description="Fimbrial-type adhesion" evidence="2">
    <location>
        <begin position="225"/>
        <end position="358"/>
    </location>
</feature>
<evidence type="ECO:0000313" key="3">
    <source>
        <dbReference type="EMBL" id="MBC3936731.1"/>
    </source>
</evidence>
<dbReference type="InterPro" id="IPR000259">
    <property type="entry name" value="Adhesion_dom_fimbrial"/>
</dbReference>
<keyword evidence="4" id="KW-1185">Reference proteome</keyword>
<dbReference type="SUPFAM" id="SSF49401">
    <property type="entry name" value="Bacterial adhesins"/>
    <property type="match status" value="1"/>
</dbReference>
<dbReference type="Gene3D" id="2.60.40.3310">
    <property type="match status" value="1"/>
</dbReference>
<dbReference type="GO" id="GO:0009289">
    <property type="term" value="C:pilus"/>
    <property type="evidence" value="ECO:0007669"/>
    <property type="project" value="InterPro"/>
</dbReference>
<dbReference type="InterPro" id="IPR050263">
    <property type="entry name" value="Bact_Fimbrial_Adh_Pro"/>
</dbReference>
<keyword evidence="1" id="KW-0732">Signal</keyword>
<dbReference type="EMBL" id="JACOGG010000019">
    <property type="protein sequence ID" value="MBC3936731.1"/>
    <property type="molecule type" value="Genomic_DNA"/>
</dbReference>
<dbReference type="GO" id="GO:0043709">
    <property type="term" value="P:cell adhesion involved in single-species biofilm formation"/>
    <property type="evidence" value="ECO:0007669"/>
    <property type="project" value="TreeGrafter"/>
</dbReference>
<evidence type="ECO:0000313" key="4">
    <source>
        <dbReference type="Proteomes" id="UP000612361"/>
    </source>
</evidence>
<dbReference type="PANTHER" id="PTHR33420:SF3">
    <property type="entry name" value="FIMBRIAL SUBUNIT ELFA"/>
    <property type="match status" value="1"/>
</dbReference>
<comment type="caution">
    <text evidence="3">The sequence shown here is derived from an EMBL/GenBank/DDBJ whole genome shotgun (WGS) entry which is preliminary data.</text>
</comment>
<dbReference type="AlphaFoldDB" id="A0A923I6X2"/>
<reference evidence="3" key="1">
    <citation type="submission" date="2020-08" db="EMBL/GenBank/DDBJ databases">
        <title>Novel species isolated from subtropical streams in China.</title>
        <authorList>
            <person name="Lu H."/>
        </authorList>
    </citation>
    <scope>NUCLEOTIDE SEQUENCE</scope>
    <source>
        <strain evidence="3">CY7W</strain>
    </source>
</reference>
<dbReference type="PANTHER" id="PTHR33420">
    <property type="entry name" value="FIMBRIAL SUBUNIT ELFA-RELATED"/>
    <property type="match status" value="1"/>
</dbReference>
<evidence type="ECO:0000259" key="2">
    <source>
        <dbReference type="Pfam" id="PF00419"/>
    </source>
</evidence>
<dbReference type="InterPro" id="IPR008966">
    <property type="entry name" value="Adhesion_dom_sf"/>
</dbReference>
<organism evidence="3 4">
    <name type="scientific">Undibacterium rugosum</name>
    <dbReference type="NCBI Taxonomy" id="2762291"/>
    <lineage>
        <taxon>Bacteria</taxon>
        <taxon>Pseudomonadati</taxon>
        <taxon>Pseudomonadota</taxon>
        <taxon>Betaproteobacteria</taxon>
        <taxon>Burkholderiales</taxon>
        <taxon>Oxalobacteraceae</taxon>
        <taxon>Undibacterium</taxon>
    </lineage>
</organism>
<gene>
    <name evidence="3" type="ORF">H8K47_15290</name>
</gene>